<evidence type="ECO:0000313" key="1">
    <source>
        <dbReference type="EMBL" id="SUA46676.1"/>
    </source>
</evidence>
<organism evidence="1 2">
    <name type="scientific">Nocardia africana</name>
    <dbReference type="NCBI Taxonomy" id="134964"/>
    <lineage>
        <taxon>Bacteria</taxon>
        <taxon>Bacillati</taxon>
        <taxon>Actinomycetota</taxon>
        <taxon>Actinomycetes</taxon>
        <taxon>Mycobacteriales</taxon>
        <taxon>Nocardiaceae</taxon>
        <taxon>Nocardia</taxon>
    </lineage>
</organism>
<dbReference type="EMBL" id="UGRU01000001">
    <property type="protein sequence ID" value="SUA46676.1"/>
    <property type="molecule type" value="Genomic_DNA"/>
</dbReference>
<sequence>MKWPRTWRAPARSRVALIGMETRRIAVGDRAWTVRVGGPESRHTVLLLPDAGASADVYDQVCERLHNSDLRTITVESIDGLDKAAVYAILDDLGVAWANLAGYGAGAELAWQLGARGFGRFVGLVVAGRAHPAVAVDGTAADATCPAVELPTTVIATEDLPRTVADSCGRHVFGEFRVTQVDTADVPLKADHEFATEIVLRSGLW</sequence>
<reference evidence="1 2" key="1">
    <citation type="submission" date="2018-06" db="EMBL/GenBank/DDBJ databases">
        <authorList>
            <consortium name="Pathogen Informatics"/>
            <person name="Doyle S."/>
        </authorList>
    </citation>
    <scope>NUCLEOTIDE SEQUENCE [LARGE SCALE GENOMIC DNA]</scope>
    <source>
        <strain evidence="1 2">NCTC13184</strain>
    </source>
</reference>
<dbReference type="Proteomes" id="UP000255082">
    <property type="component" value="Unassembled WGS sequence"/>
</dbReference>
<accession>A0A378WZB6</accession>
<proteinExistence type="predicted"/>
<name>A0A378WZB6_9NOCA</name>
<dbReference type="InterPro" id="IPR029058">
    <property type="entry name" value="AB_hydrolase_fold"/>
</dbReference>
<dbReference type="AlphaFoldDB" id="A0A378WZB6"/>
<evidence type="ECO:0008006" key="3">
    <source>
        <dbReference type="Google" id="ProtNLM"/>
    </source>
</evidence>
<protein>
    <recommendedName>
        <fullName evidence="3">Alpha/beta hydrolase family</fullName>
    </recommendedName>
</protein>
<dbReference type="SUPFAM" id="SSF53474">
    <property type="entry name" value="alpha/beta-Hydrolases"/>
    <property type="match status" value="1"/>
</dbReference>
<evidence type="ECO:0000313" key="2">
    <source>
        <dbReference type="Proteomes" id="UP000255082"/>
    </source>
</evidence>
<dbReference type="Gene3D" id="3.40.50.1820">
    <property type="entry name" value="alpha/beta hydrolase"/>
    <property type="match status" value="1"/>
</dbReference>
<gene>
    <name evidence="1" type="ORF">NCTC13184_05206</name>
</gene>